<dbReference type="RefSeq" id="WP_136353225.1">
    <property type="nucleotide sequence ID" value="NZ_CP046266.1"/>
</dbReference>
<keyword evidence="2" id="KW-1185">Reference proteome</keyword>
<protein>
    <submittedName>
        <fullName evidence="1">LysM peptidoglycan-binding domain-containing protein</fullName>
    </submittedName>
</protein>
<name>A0A4S4BZA2_9BACI</name>
<evidence type="ECO:0000313" key="2">
    <source>
        <dbReference type="Proteomes" id="UP000310334"/>
    </source>
</evidence>
<reference evidence="1 2" key="1">
    <citation type="submission" date="2019-04" db="EMBL/GenBank/DDBJ databases">
        <title>Bacillus sediminilitoris sp. nov., isolated from a tidal flat sediment on the East China Sea.</title>
        <authorList>
            <person name="Wei Y."/>
            <person name="Mao H."/>
            <person name="Fang J."/>
        </authorList>
    </citation>
    <scope>NUCLEOTIDE SEQUENCE [LARGE SCALE GENOMIC DNA]</scope>
    <source>
        <strain evidence="1 2">DSL-17</strain>
    </source>
</reference>
<comment type="caution">
    <text evidence="1">The sequence shown here is derived from an EMBL/GenBank/DDBJ whole genome shotgun (WGS) entry which is preliminary data.</text>
</comment>
<dbReference type="EMBL" id="SSNT01000006">
    <property type="protein sequence ID" value="THF80627.1"/>
    <property type="molecule type" value="Genomic_DNA"/>
</dbReference>
<accession>A0A4S4BZA2</accession>
<organism evidence="1 2">
    <name type="scientific">Metabacillus sediminilitoris</name>
    <dbReference type="NCBI Taxonomy" id="2567941"/>
    <lineage>
        <taxon>Bacteria</taxon>
        <taxon>Bacillati</taxon>
        <taxon>Bacillota</taxon>
        <taxon>Bacilli</taxon>
        <taxon>Bacillales</taxon>
        <taxon>Bacillaceae</taxon>
        <taxon>Metabacillus</taxon>
    </lineage>
</organism>
<evidence type="ECO:0000313" key="1">
    <source>
        <dbReference type="EMBL" id="THF80627.1"/>
    </source>
</evidence>
<dbReference type="AlphaFoldDB" id="A0A4S4BZA2"/>
<dbReference type="OrthoDB" id="2691912at2"/>
<dbReference type="Proteomes" id="UP000310334">
    <property type="component" value="Unassembled WGS sequence"/>
</dbReference>
<gene>
    <name evidence="1" type="ORF">E6W99_09520</name>
</gene>
<sequence length="113" mass="12939">MKRLSLFMIGLFLCYIIYYDLQIGTLPAFSMTKAIKTTAVNTQSEEKNEQPSIQFYEVKIKQGDTVLSITERYHGSLPASIETIVKDFESLNSKVKAEAILLGETYRFPIYKE</sequence>
<proteinExistence type="predicted"/>